<sequence length="196" mass="22056">MVFFLSLRESTRRPGIIEPDILPSSSSQVGLGPRGPKSILASTASSFREYITTWDFSDRPAVLRRLACILALCFHVPLNILSILSHGISVLMFVWILLSLLNLISVAYSLWRLDDMQGQRLFYSKSLNRRHFDCVVLGLLFIYGFSFFIFLFAILGHGKRIALLRVIWPCLVMTDIACFVAGWVATWRDVGAVALG</sequence>
<dbReference type="Proteomes" id="UP000481288">
    <property type="component" value="Unassembled WGS sequence"/>
</dbReference>
<feature type="transmembrane region" description="Helical" evidence="1">
    <location>
        <begin position="90"/>
        <end position="111"/>
    </location>
</feature>
<comment type="caution">
    <text evidence="2">The sequence shown here is derived from an EMBL/GenBank/DDBJ whole genome shotgun (WGS) entry which is preliminary data.</text>
</comment>
<keyword evidence="1" id="KW-0472">Membrane</keyword>
<dbReference type="EMBL" id="QGMG01000075">
    <property type="protein sequence ID" value="TVY57758.1"/>
    <property type="molecule type" value="Genomic_DNA"/>
</dbReference>
<dbReference type="OrthoDB" id="3445303at2759"/>
<name>A0A7D8UTR2_9HELO</name>
<proteinExistence type="predicted"/>
<feature type="transmembrane region" description="Helical" evidence="1">
    <location>
        <begin position="132"/>
        <end position="154"/>
    </location>
</feature>
<evidence type="ECO:0000313" key="2">
    <source>
        <dbReference type="EMBL" id="TVY57758.1"/>
    </source>
</evidence>
<keyword evidence="1" id="KW-1133">Transmembrane helix</keyword>
<keyword evidence="3" id="KW-1185">Reference proteome</keyword>
<reference evidence="2 3" key="1">
    <citation type="submission" date="2018-05" db="EMBL/GenBank/DDBJ databases">
        <title>Whole genome sequencing for identification of molecular markers to develop diagnostic detection tools for the regulated plant pathogen Lachnellula willkommii.</title>
        <authorList>
            <person name="Giroux E."/>
            <person name="Bilodeau G."/>
        </authorList>
    </citation>
    <scope>NUCLEOTIDE SEQUENCE [LARGE SCALE GENOMIC DNA]</scope>
    <source>
        <strain evidence="2 3">CBS 625.97</strain>
    </source>
</reference>
<protein>
    <submittedName>
        <fullName evidence="2">Uncharacterized protein</fullName>
    </submittedName>
</protein>
<evidence type="ECO:0000313" key="3">
    <source>
        <dbReference type="Proteomes" id="UP000481288"/>
    </source>
</evidence>
<keyword evidence="1" id="KW-0812">Transmembrane</keyword>
<gene>
    <name evidence="2" type="ORF">LCER1_G000670</name>
</gene>
<feature type="transmembrane region" description="Helical" evidence="1">
    <location>
        <begin position="166"/>
        <end position="187"/>
    </location>
</feature>
<accession>A0A7D8UTR2</accession>
<organism evidence="2 3">
    <name type="scientific">Lachnellula cervina</name>
    <dbReference type="NCBI Taxonomy" id="1316786"/>
    <lineage>
        <taxon>Eukaryota</taxon>
        <taxon>Fungi</taxon>
        <taxon>Dikarya</taxon>
        <taxon>Ascomycota</taxon>
        <taxon>Pezizomycotina</taxon>
        <taxon>Leotiomycetes</taxon>
        <taxon>Helotiales</taxon>
        <taxon>Lachnaceae</taxon>
        <taxon>Lachnellula</taxon>
    </lineage>
</organism>
<dbReference type="AlphaFoldDB" id="A0A7D8UTR2"/>
<evidence type="ECO:0000256" key="1">
    <source>
        <dbReference type="SAM" id="Phobius"/>
    </source>
</evidence>
<feature type="transmembrane region" description="Helical" evidence="1">
    <location>
        <begin position="66"/>
        <end position="84"/>
    </location>
</feature>